<proteinExistence type="predicted"/>
<name>A0A1H4F5S4_9GAMM</name>
<dbReference type="EMBL" id="FNQP01000018">
    <property type="protein sequence ID" value="SEA91832.1"/>
    <property type="molecule type" value="Genomic_DNA"/>
</dbReference>
<sequence>MLLREEHVGVQSHEPGFLYSVVFSDGDFFPDEAGARQCAKFHKFAITARAFVDTPKYMEFEERVADVARDIVQRLQGVPDWEDGWTVAEPEELTLKPLKPLKHRPRL</sequence>
<gene>
    <name evidence="1" type="ORF">SAMN05660964_02823</name>
</gene>
<evidence type="ECO:0000313" key="1">
    <source>
        <dbReference type="EMBL" id="SEA91832.1"/>
    </source>
</evidence>
<dbReference type="STRING" id="525918.SAMN05660964_02823"/>
<reference evidence="1 2" key="1">
    <citation type="submission" date="2016-10" db="EMBL/GenBank/DDBJ databases">
        <authorList>
            <person name="de Groot N.N."/>
        </authorList>
    </citation>
    <scope>NUCLEOTIDE SEQUENCE [LARGE SCALE GENOMIC DNA]</scope>
    <source>
        <strain evidence="1 2">DSM 21228</strain>
    </source>
</reference>
<keyword evidence="2" id="KW-1185">Reference proteome</keyword>
<evidence type="ECO:0000313" key="2">
    <source>
        <dbReference type="Proteomes" id="UP000199397"/>
    </source>
</evidence>
<accession>A0A1H4F5S4</accession>
<dbReference type="RefSeq" id="WP_245707039.1">
    <property type="nucleotide sequence ID" value="NZ_FNQP01000018.1"/>
</dbReference>
<dbReference type="Proteomes" id="UP000199397">
    <property type="component" value="Unassembled WGS sequence"/>
</dbReference>
<dbReference type="AlphaFoldDB" id="A0A1H4F5S4"/>
<organism evidence="1 2">
    <name type="scientific">Thiothrix caldifontis</name>
    <dbReference type="NCBI Taxonomy" id="525918"/>
    <lineage>
        <taxon>Bacteria</taxon>
        <taxon>Pseudomonadati</taxon>
        <taxon>Pseudomonadota</taxon>
        <taxon>Gammaproteobacteria</taxon>
        <taxon>Thiotrichales</taxon>
        <taxon>Thiotrichaceae</taxon>
        <taxon>Thiothrix</taxon>
    </lineage>
</organism>
<protein>
    <submittedName>
        <fullName evidence="1">Uncharacterized protein</fullName>
    </submittedName>
</protein>